<dbReference type="Proteomes" id="UP000035963">
    <property type="component" value="Unassembled WGS sequence"/>
</dbReference>
<dbReference type="InterPro" id="IPR027417">
    <property type="entry name" value="P-loop_NTPase"/>
</dbReference>
<dbReference type="AlphaFoldDB" id="A0A0J1CQR3"/>
<keyword evidence="1" id="KW-0175">Coiled coil</keyword>
<feature type="coiled-coil region" evidence="1">
    <location>
        <begin position="457"/>
        <end position="505"/>
    </location>
</feature>
<keyword evidence="4" id="KW-1185">Reference proteome</keyword>
<proteinExistence type="predicted"/>
<feature type="domain" description="Rad50/SbcC-type AAA" evidence="2">
    <location>
        <begin position="5"/>
        <end position="303"/>
    </location>
</feature>
<feature type="coiled-coil region" evidence="1">
    <location>
        <begin position="233"/>
        <end position="301"/>
    </location>
</feature>
<dbReference type="PATRIC" id="fig|908627.4.peg.6124"/>
<evidence type="ECO:0000313" key="3">
    <source>
        <dbReference type="EMBL" id="KLU22989.1"/>
    </source>
</evidence>
<dbReference type="GO" id="GO:0006302">
    <property type="term" value="P:double-strand break repair"/>
    <property type="evidence" value="ECO:0007669"/>
    <property type="project" value="InterPro"/>
</dbReference>
<evidence type="ECO:0000313" key="4">
    <source>
        <dbReference type="Proteomes" id="UP000035963"/>
    </source>
</evidence>
<accession>A0A0J1CQR3</accession>
<reference evidence="3 4" key="1">
    <citation type="journal article" date="2015" name="Genome Announc.">
        <title>Draft Genome Sequence of Burkholderia sp. Strain PML1(12), an Ectomycorrhizosphere-Inhabiting Bacterium with Effective Mineral-Weathering Ability.</title>
        <authorList>
            <person name="Uroz S."/>
            <person name="Oger P."/>
        </authorList>
    </citation>
    <scope>NUCLEOTIDE SEQUENCE [LARGE SCALE GENOMIC DNA]</scope>
    <source>
        <strain evidence="4">PML1(12)</strain>
    </source>
</reference>
<dbReference type="OrthoDB" id="9795626at2"/>
<dbReference type="Pfam" id="PF13476">
    <property type="entry name" value="AAA_23"/>
    <property type="match status" value="1"/>
</dbReference>
<evidence type="ECO:0000259" key="2">
    <source>
        <dbReference type="Pfam" id="PF13476"/>
    </source>
</evidence>
<dbReference type="NCBIfam" id="TIGR03185">
    <property type="entry name" value="DNA_S_dndD"/>
    <property type="match status" value="1"/>
</dbReference>
<dbReference type="EMBL" id="AEJF01000165">
    <property type="protein sequence ID" value="KLU22989.1"/>
    <property type="molecule type" value="Genomic_DNA"/>
</dbReference>
<evidence type="ECO:0000256" key="1">
    <source>
        <dbReference type="SAM" id="Coils"/>
    </source>
</evidence>
<dbReference type="GO" id="GO:0016887">
    <property type="term" value="F:ATP hydrolysis activity"/>
    <property type="evidence" value="ECO:0007669"/>
    <property type="project" value="InterPro"/>
</dbReference>
<comment type="caution">
    <text evidence="3">The sequence shown here is derived from an EMBL/GenBank/DDBJ whole genome shotgun (WGS) entry which is preliminary data.</text>
</comment>
<dbReference type="InterPro" id="IPR017599">
    <property type="entry name" value="DNA_S_DndD"/>
</dbReference>
<dbReference type="SUPFAM" id="SSF52540">
    <property type="entry name" value="P-loop containing nucleoside triphosphate hydrolases"/>
    <property type="match status" value="2"/>
</dbReference>
<dbReference type="RefSeq" id="WP_047895325.1">
    <property type="nucleotide sequence ID" value="NZ_AEJF01000165.1"/>
</dbReference>
<protein>
    <recommendedName>
        <fullName evidence="2">Rad50/SbcC-type AAA domain-containing protein</fullName>
    </recommendedName>
</protein>
<dbReference type="PANTHER" id="PTHR32114:SF2">
    <property type="entry name" value="ABC TRANSPORTER ABCH.3"/>
    <property type="match status" value="1"/>
</dbReference>
<dbReference type="PANTHER" id="PTHR32114">
    <property type="entry name" value="ABC TRANSPORTER ABCH.3"/>
    <property type="match status" value="1"/>
</dbReference>
<dbReference type="InterPro" id="IPR038729">
    <property type="entry name" value="Rad50/SbcC_AAA"/>
</dbReference>
<organism evidence="3 4">
    <name type="scientific">Caballeronia mineralivorans PML1(12)</name>
    <dbReference type="NCBI Taxonomy" id="908627"/>
    <lineage>
        <taxon>Bacteria</taxon>
        <taxon>Pseudomonadati</taxon>
        <taxon>Pseudomonadota</taxon>
        <taxon>Betaproteobacteria</taxon>
        <taxon>Burkholderiales</taxon>
        <taxon>Burkholderiaceae</taxon>
        <taxon>Caballeronia</taxon>
    </lineage>
</organism>
<dbReference type="Gene3D" id="3.40.50.300">
    <property type="entry name" value="P-loop containing nucleotide triphosphate hydrolases"/>
    <property type="match status" value="2"/>
</dbReference>
<name>A0A0J1CQR3_9BURK</name>
<sequence>MWISRIELTNFKSYQHQVFEFPAPADGRNLVLIGGFNGYGKTSILEALYLCLYGKDALVHLARAGLNSDDTRGYPTFLERAFNGEAKRDSRDTMTVRVVVHRTKTKAVDITRKWYFRSNGSWAADEEAIVRSVIRDIPESPRVDGKNGFHLADFLDEIFVPAHVAPFFFFDGEEVKKLADQSRVEQVKQGLEGLLGVVLLRTLADRLKNFEATKRGDVTSVNEEKLSRVLDELTRNEDQLNTISIEAKAWEDETNRLRAERQALIGRITAAGGGGGDIATVKDLVEEREQLRNKRKDCLKKIEEVLAGRLPFHLVTKDLMSSFKGQLEAEIRWFSWENEKKALEPRKAQFERAFLEETSPEFAPPLSDSQVQCIRSRLEAAWASLFYPPPADAAAEIIHDYLQGSMRDEALAFLDSIPLGQQEVQELLGEQSGLSKRIDELGRKVSRLEGIDRDGTLATLKQQLEAVQSRLDQISESARISDRKLVSLEANVASQRSEYQRERRKLDESSPVRAMIQKSERVRNILDEVIPALFPLKVKQLGTAMTTVYKALAHKDLVAKIEILDDGTTTILGKSGKEISVDRSAGENQIFATALIAGLAKVSGVRAPMVVDTPLGRLDSMHRANILKFWTSDANKQVILLSQDEEIDHSFYKQIQPNVCKSYLLEHVDVGDGIGRTTAKENAYFAKGRK</sequence>
<gene>
    <name evidence="3" type="ORF">EOS_27370</name>
</gene>